<organism evidence="1 2">
    <name type="scientific">Euroglyphus maynei</name>
    <name type="common">Mayne's house dust mite</name>
    <dbReference type="NCBI Taxonomy" id="6958"/>
    <lineage>
        <taxon>Eukaryota</taxon>
        <taxon>Metazoa</taxon>
        <taxon>Ecdysozoa</taxon>
        <taxon>Arthropoda</taxon>
        <taxon>Chelicerata</taxon>
        <taxon>Arachnida</taxon>
        <taxon>Acari</taxon>
        <taxon>Acariformes</taxon>
        <taxon>Sarcoptiformes</taxon>
        <taxon>Astigmata</taxon>
        <taxon>Psoroptidia</taxon>
        <taxon>Analgoidea</taxon>
        <taxon>Pyroglyphidae</taxon>
        <taxon>Pyroglyphinae</taxon>
        <taxon>Euroglyphus</taxon>
    </lineage>
</organism>
<reference evidence="1 2" key="1">
    <citation type="submission" date="2017-03" db="EMBL/GenBank/DDBJ databases">
        <title>Genome Survey of Euroglyphus maynei.</title>
        <authorList>
            <person name="Arlian L.G."/>
            <person name="Morgan M.S."/>
            <person name="Rider S.D."/>
        </authorList>
    </citation>
    <scope>NUCLEOTIDE SEQUENCE [LARGE SCALE GENOMIC DNA]</scope>
    <source>
        <strain evidence="1">Arlian Lab</strain>
        <tissue evidence="1">Whole body</tissue>
    </source>
</reference>
<dbReference type="EMBL" id="MUJZ01071282">
    <property type="protein sequence ID" value="OTF69292.1"/>
    <property type="molecule type" value="Genomic_DNA"/>
</dbReference>
<accession>A0A1Y3ALI0</accession>
<dbReference type="Proteomes" id="UP000194236">
    <property type="component" value="Unassembled WGS sequence"/>
</dbReference>
<name>A0A1Y3ALI0_EURMA</name>
<feature type="non-terminal residue" evidence="1">
    <location>
        <position position="10"/>
    </location>
</feature>
<sequence length="10" mass="1350">MRHEKNYMKI</sequence>
<evidence type="ECO:0000313" key="2">
    <source>
        <dbReference type="Proteomes" id="UP000194236"/>
    </source>
</evidence>
<gene>
    <name evidence="1" type="ORF">BLA29_014169</name>
</gene>
<evidence type="ECO:0000313" key="1">
    <source>
        <dbReference type="EMBL" id="OTF69292.1"/>
    </source>
</evidence>
<protein>
    <submittedName>
        <fullName evidence="1">Uncharacterized protein</fullName>
    </submittedName>
</protein>
<comment type="caution">
    <text evidence="1">The sequence shown here is derived from an EMBL/GenBank/DDBJ whole genome shotgun (WGS) entry which is preliminary data.</text>
</comment>
<keyword evidence="2" id="KW-1185">Reference proteome</keyword>
<proteinExistence type="predicted"/>